<keyword evidence="1" id="KW-0732">Signal</keyword>
<organism evidence="2 3">
    <name type="scientific">Discina gigas</name>
    <dbReference type="NCBI Taxonomy" id="1032678"/>
    <lineage>
        <taxon>Eukaryota</taxon>
        <taxon>Fungi</taxon>
        <taxon>Dikarya</taxon>
        <taxon>Ascomycota</taxon>
        <taxon>Pezizomycotina</taxon>
        <taxon>Pezizomycetes</taxon>
        <taxon>Pezizales</taxon>
        <taxon>Discinaceae</taxon>
        <taxon>Discina</taxon>
    </lineage>
</organism>
<feature type="chain" id="PRO_5046302647" evidence="1">
    <location>
        <begin position="25"/>
        <end position="315"/>
    </location>
</feature>
<gene>
    <name evidence="2" type="ORF">Q9L58_008971</name>
</gene>
<keyword evidence="3" id="KW-1185">Reference proteome</keyword>
<accession>A0ABR3G863</accession>
<evidence type="ECO:0000313" key="3">
    <source>
        <dbReference type="Proteomes" id="UP001447188"/>
    </source>
</evidence>
<feature type="signal peptide" evidence="1">
    <location>
        <begin position="1"/>
        <end position="24"/>
    </location>
</feature>
<dbReference type="EMBL" id="JBBBZM010000184">
    <property type="protein sequence ID" value="KAL0632137.1"/>
    <property type="molecule type" value="Genomic_DNA"/>
</dbReference>
<sequence>MASIFITSLLLVLLWGALPLFAQGLDCPEGSSLTKDTVLFTVSTTQQKLLPLLGDFYSPSWQTMFFRVNITTSPPHRTLHYSPIELTETLISGPDLSKPLDNGFDLSWELTSGPFTPLRFSDKCRVAYYKQKIEVRPVCPGSTYSSVAWSTSACITGDGANRTAGWFAAQHRIVAGNIFEQVARGWFGGINDDPEGNNCNHFDTRVSALPTTPMTSSPPISKPSAVVDNAPQADDELVPTITETYKVSYAGILGLGTTLSWPAGGAPTATVGPVTNTSSTSIAAVESYNPTAGAMRSALSKVFGLALGGFVVLIV</sequence>
<protein>
    <submittedName>
        <fullName evidence="2">Uncharacterized protein</fullName>
    </submittedName>
</protein>
<reference evidence="2 3" key="1">
    <citation type="submission" date="2024-02" db="EMBL/GenBank/DDBJ databases">
        <title>Discinaceae phylogenomics.</title>
        <authorList>
            <person name="Dirks A.C."/>
            <person name="James T.Y."/>
        </authorList>
    </citation>
    <scope>NUCLEOTIDE SEQUENCE [LARGE SCALE GENOMIC DNA]</scope>
    <source>
        <strain evidence="2 3">ACD0624</strain>
    </source>
</reference>
<comment type="caution">
    <text evidence="2">The sequence shown here is derived from an EMBL/GenBank/DDBJ whole genome shotgun (WGS) entry which is preliminary data.</text>
</comment>
<evidence type="ECO:0000256" key="1">
    <source>
        <dbReference type="SAM" id="SignalP"/>
    </source>
</evidence>
<proteinExistence type="predicted"/>
<dbReference type="Proteomes" id="UP001447188">
    <property type="component" value="Unassembled WGS sequence"/>
</dbReference>
<name>A0ABR3G863_9PEZI</name>
<evidence type="ECO:0000313" key="2">
    <source>
        <dbReference type="EMBL" id="KAL0632137.1"/>
    </source>
</evidence>